<feature type="domain" description="Restriction endonuclease type IV Mrr" evidence="2">
    <location>
        <begin position="50"/>
        <end position="161"/>
    </location>
</feature>
<dbReference type="GO" id="GO:0004519">
    <property type="term" value="F:endonuclease activity"/>
    <property type="evidence" value="ECO:0007669"/>
    <property type="project" value="UniProtKB-KW"/>
</dbReference>
<dbReference type="SUPFAM" id="SSF52980">
    <property type="entry name" value="Restriction endonuclease-like"/>
    <property type="match status" value="1"/>
</dbReference>
<comment type="caution">
    <text evidence="3">The sequence shown here is derived from an EMBL/GenBank/DDBJ whole genome shotgun (WGS) entry which is preliminary data.</text>
</comment>
<dbReference type="RefSeq" id="WP_125429733.1">
    <property type="nucleotide sequence ID" value="NZ_RJPV01000001.1"/>
</dbReference>
<dbReference type="Gene3D" id="3.40.1350.10">
    <property type="match status" value="1"/>
</dbReference>
<evidence type="ECO:0000313" key="3">
    <source>
        <dbReference type="EMBL" id="RSJ91575.1"/>
    </source>
</evidence>
<dbReference type="InterPro" id="IPR007560">
    <property type="entry name" value="Restrct_endonuc_IV_Mrr"/>
</dbReference>
<evidence type="ECO:0000256" key="1">
    <source>
        <dbReference type="ARBA" id="ARBA00022801"/>
    </source>
</evidence>
<keyword evidence="1" id="KW-0378">Hydrolase</keyword>
<dbReference type="AlphaFoldDB" id="A0A428H6W6"/>
<sequence>MIFLKKFFSKENTIKETTLLTPEEYNKHRNKVLLFLLYKLDEIYKKRYDIQGENLEKCVKALYCLAGYDAFITPKNGENSDTGIDVIAKKENETIFIQCKNYSINAKKTNIVGLSDIQKFNGINGANKKVFITTTFFQGTIKKEDFPNIQLIDRKAFFELIQQIDPTILTEYVFKTSLQKSETPIEECTDCTSGYLVNKYSEKTHSYFKGCTNYPTCKKIK</sequence>
<accession>A0A428H6W6</accession>
<evidence type="ECO:0000313" key="4">
    <source>
        <dbReference type="Proteomes" id="UP000271977"/>
    </source>
</evidence>
<dbReference type="Proteomes" id="UP000271977">
    <property type="component" value="Unassembled WGS sequence"/>
</dbReference>
<gene>
    <name evidence="3" type="ORF">D8789_01155</name>
</gene>
<dbReference type="InterPro" id="IPR011856">
    <property type="entry name" value="tRNA_endonuc-like_dom_sf"/>
</dbReference>
<dbReference type="InterPro" id="IPR011335">
    <property type="entry name" value="Restrct_endonuc-II-like"/>
</dbReference>
<evidence type="ECO:0000259" key="2">
    <source>
        <dbReference type="Pfam" id="PF04471"/>
    </source>
</evidence>
<keyword evidence="3" id="KW-0540">Nuclease</keyword>
<dbReference type="Pfam" id="PF04471">
    <property type="entry name" value="Mrr_cat"/>
    <property type="match status" value="1"/>
</dbReference>
<dbReference type="GO" id="GO:0009307">
    <property type="term" value="P:DNA restriction-modification system"/>
    <property type="evidence" value="ECO:0007669"/>
    <property type="project" value="InterPro"/>
</dbReference>
<reference evidence="3 4" key="1">
    <citation type="submission" date="2018-11" db="EMBL/GenBank/DDBJ databases">
        <title>Species Designations Belie Phenotypic and Genotypic Heterogeneity in Oral Streptococci.</title>
        <authorList>
            <person name="Velsko I."/>
        </authorList>
    </citation>
    <scope>NUCLEOTIDE SEQUENCE [LARGE SCALE GENOMIC DNA]</scope>
    <source>
        <strain evidence="3 4">BCC30</strain>
    </source>
</reference>
<organism evidence="3 4">
    <name type="scientific">Streptococcus mitis</name>
    <dbReference type="NCBI Taxonomy" id="28037"/>
    <lineage>
        <taxon>Bacteria</taxon>
        <taxon>Bacillati</taxon>
        <taxon>Bacillota</taxon>
        <taxon>Bacilli</taxon>
        <taxon>Lactobacillales</taxon>
        <taxon>Streptococcaceae</taxon>
        <taxon>Streptococcus</taxon>
        <taxon>Streptococcus mitis group</taxon>
    </lineage>
</organism>
<protein>
    <submittedName>
        <fullName evidence="3">Restriction endonuclease</fullName>
    </submittedName>
</protein>
<name>A0A428H6W6_STRMT</name>
<keyword evidence="3" id="KW-0255">Endonuclease</keyword>
<dbReference type="GO" id="GO:0003677">
    <property type="term" value="F:DNA binding"/>
    <property type="evidence" value="ECO:0007669"/>
    <property type="project" value="InterPro"/>
</dbReference>
<proteinExistence type="predicted"/>
<dbReference type="GO" id="GO:0016787">
    <property type="term" value="F:hydrolase activity"/>
    <property type="evidence" value="ECO:0007669"/>
    <property type="project" value="UniProtKB-KW"/>
</dbReference>
<dbReference type="EMBL" id="RJPV01000001">
    <property type="protein sequence ID" value="RSJ91575.1"/>
    <property type="molecule type" value="Genomic_DNA"/>
</dbReference>